<organism evidence="2 3">
    <name type="scientific">Haladaptatus pallidirubidus</name>
    <dbReference type="NCBI Taxonomy" id="1008152"/>
    <lineage>
        <taxon>Archaea</taxon>
        <taxon>Methanobacteriati</taxon>
        <taxon>Methanobacteriota</taxon>
        <taxon>Stenosarchaea group</taxon>
        <taxon>Halobacteria</taxon>
        <taxon>Halobacteriales</taxon>
        <taxon>Haladaptataceae</taxon>
        <taxon>Haladaptatus</taxon>
    </lineage>
</organism>
<reference evidence="2 3" key="1">
    <citation type="journal article" date="2019" name="Int. J. Syst. Evol. Microbiol.">
        <title>The Global Catalogue of Microorganisms (GCM) 10K type strain sequencing project: providing services to taxonomists for standard genome sequencing and annotation.</title>
        <authorList>
            <consortium name="The Broad Institute Genomics Platform"/>
            <consortium name="The Broad Institute Genome Sequencing Center for Infectious Disease"/>
            <person name="Wu L."/>
            <person name="Ma J."/>
        </authorList>
    </citation>
    <scope>NUCLEOTIDE SEQUENCE [LARGE SCALE GENOMIC DNA]</scope>
    <source>
        <strain evidence="2 3">JCM 17504</strain>
    </source>
</reference>
<feature type="transmembrane region" description="Helical" evidence="1">
    <location>
        <begin position="12"/>
        <end position="31"/>
    </location>
</feature>
<sequence length="61" mass="6053">MSALPAVFLEGIVSQIPIVGIICALIIGTLASQFSESVSAKDAAIIAVCATIGFVAGSAFV</sequence>
<keyword evidence="1" id="KW-1133">Transmembrane helix</keyword>
<feature type="transmembrane region" description="Helical" evidence="1">
    <location>
        <begin position="43"/>
        <end position="60"/>
    </location>
</feature>
<keyword evidence="1" id="KW-0472">Membrane</keyword>
<name>A0AAV3UPU1_9EURY</name>
<evidence type="ECO:0000256" key="1">
    <source>
        <dbReference type="SAM" id="Phobius"/>
    </source>
</evidence>
<comment type="caution">
    <text evidence="2">The sequence shown here is derived from an EMBL/GenBank/DDBJ whole genome shotgun (WGS) entry which is preliminary data.</text>
</comment>
<dbReference type="EMBL" id="BAABKX010000022">
    <property type="protein sequence ID" value="GAA5062387.1"/>
    <property type="molecule type" value="Genomic_DNA"/>
</dbReference>
<protein>
    <submittedName>
        <fullName evidence="2">Uncharacterized protein</fullName>
    </submittedName>
</protein>
<keyword evidence="3" id="KW-1185">Reference proteome</keyword>
<keyword evidence="1" id="KW-0812">Transmembrane</keyword>
<evidence type="ECO:0000313" key="2">
    <source>
        <dbReference type="EMBL" id="GAA5062387.1"/>
    </source>
</evidence>
<proteinExistence type="predicted"/>
<dbReference type="Proteomes" id="UP001501729">
    <property type="component" value="Unassembled WGS sequence"/>
</dbReference>
<evidence type="ECO:0000313" key="3">
    <source>
        <dbReference type="Proteomes" id="UP001501729"/>
    </source>
</evidence>
<accession>A0AAV3UPU1</accession>
<gene>
    <name evidence="2" type="ORF">GCM10025751_49670</name>
</gene>
<dbReference type="AlphaFoldDB" id="A0AAV3UPU1"/>